<dbReference type="Proteomes" id="UP000678895">
    <property type="component" value="Unassembled WGS sequence"/>
</dbReference>
<evidence type="ECO:0000313" key="2">
    <source>
        <dbReference type="Proteomes" id="UP000678895"/>
    </source>
</evidence>
<gene>
    <name evidence="1" type="ORF">J41TS4_44510</name>
</gene>
<dbReference type="AlphaFoldDB" id="A0A919Y7M0"/>
<evidence type="ECO:0000313" key="1">
    <source>
        <dbReference type="EMBL" id="GIO44693.1"/>
    </source>
</evidence>
<organism evidence="1 2">
    <name type="scientific">Paenibacillus apis</name>
    <dbReference type="NCBI Taxonomy" id="1792174"/>
    <lineage>
        <taxon>Bacteria</taxon>
        <taxon>Bacillati</taxon>
        <taxon>Bacillota</taxon>
        <taxon>Bacilli</taxon>
        <taxon>Bacillales</taxon>
        <taxon>Paenibacillaceae</taxon>
        <taxon>Paenibacillus</taxon>
    </lineage>
</organism>
<proteinExistence type="predicted"/>
<comment type="caution">
    <text evidence="1">The sequence shown here is derived from an EMBL/GenBank/DDBJ whole genome shotgun (WGS) entry which is preliminary data.</text>
</comment>
<dbReference type="EMBL" id="BORS01000021">
    <property type="protein sequence ID" value="GIO44693.1"/>
    <property type="molecule type" value="Genomic_DNA"/>
</dbReference>
<keyword evidence="2" id="KW-1185">Reference proteome</keyword>
<protein>
    <submittedName>
        <fullName evidence="1">Uncharacterized protein</fullName>
    </submittedName>
</protein>
<name>A0A919Y7M0_9BACL</name>
<sequence>MTVVGRPNENMSYACSEKTYLKYSGNARNADIVKYLYLKWTKTWIWLVTGDLR</sequence>
<reference evidence="1" key="1">
    <citation type="submission" date="2021-03" db="EMBL/GenBank/DDBJ databases">
        <title>Antimicrobial resistance genes in bacteria isolated from Japanese honey, and their potential for conferring macrolide and lincosamide resistance in the American foulbrood pathogen Paenibacillus larvae.</title>
        <authorList>
            <person name="Okamoto M."/>
            <person name="Kumagai M."/>
            <person name="Kanamori H."/>
            <person name="Takamatsu D."/>
        </authorList>
    </citation>
    <scope>NUCLEOTIDE SEQUENCE</scope>
    <source>
        <strain evidence="1">J41TS4</strain>
    </source>
</reference>
<accession>A0A919Y7M0</accession>